<dbReference type="InterPro" id="IPR011123">
    <property type="entry name" value="Y_Y_Y"/>
</dbReference>
<dbReference type="CDD" id="cd17574">
    <property type="entry name" value="REC_OmpR"/>
    <property type="match status" value="1"/>
</dbReference>
<evidence type="ECO:0000313" key="19">
    <source>
        <dbReference type="Proteomes" id="UP001139344"/>
    </source>
</evidence>
<dbReference type="Proteomes" id="UP001139344">
    <property type="component" value="Unassembled WGS sequence"/>
</dbReference>
<reference evidence="18" key="1">
    <citation type="submission" date="2021-12" db="EMBL/GenBank/DDBJ databases">
        <title>Description of Gramella crocea sp. nov., a new bacterium isolated from activated sludge.</title>
        <authorList>
            <person name="Zhang X."/>
        </authorList>
    </citation>
    <scope>NUCLEOTIDE SEQUENCE</scope>
    <source>
        <strain evidence="18">YB25</strain>
    </source>
</reference>
<feature type="domain" description="Response regulatory" evidence="17">
    <location>
        <begin position="1084"/>
        <end position="1199"/>
    </location>
</feature>
<keyword evidence="13" id="KW-0812">Transmembrane</keyword>
<feature type="signal peptide" evidence="14">
    <location>
        <begin position="1"/>
        <end position="18"/>
    </location>
</feature>
<dbReference type="PROSITE" id="PS00041">
    <property type="entry name" value="HTH_ARAC_FAMILY_1"/>
    <property type="match status" value="1"/>
</dbReference>
<comment type="caution">
    <text evidence="18">The sequence shown here is derived from an EMBL/GenBank/DDBJ whole genome shotgun (WGS) entry which is preliminary data.</text>
</comment>
<dbReference type="PANTHER" id="PTHR43547">
    <property type="entry name" value="TWO-COMPONENT HISTIDINE KINASE"/>
    <property type="match status" value="1"/>
</dbReference>
<evidence type="ECO:0000256" key="1">
    <source>
        <dbReference type="ARBA" id="ARBA00000085"/>
    </source>
</evidence>
<dbReference type="Pfam" id="PF00072">
    <property type="entry name" value="Response_reg"/>
    <property type="match status" value="1"/>
</dbReference>
<dbReference type="PROSITE" id="PS50110">
    <property type="entry name" value="RESPONSE_REGULATORY"/>
    <property type="match status" value="1"/>
</dbReference>
<dbReference type="Gene3D" id="3.30.565.10">
    <property type="entry name" value="Histidine kinase-like ATPase, C-terminal domain"/>
    <property type="match status" value="1"/>
</dbReference>
<dbReference type="PROSITE" id="PS01124">
    <property type="entry name" value="HTH_ARAC_FAMILY_2"/>
    <property type="match status" value="1"/>
</dbReference>
<dbReference type="InterPro" id="IPR004358">
    <property type="entry name" value="Sig_transdc_His_kin-like_C"/>
</dbReference>
<dbReference type="Pfam" id="PF00512">
    <property type="entry name" value="HisKA"/>
    <property type="match status" value="1"/>
</dbReference>
<evidence type="ECO:0000256" key="10">
    <source>
        <dbReference type="ARBA" id="ARBA00023125"/>
    </source>
</evidence>
<dbReference type="PRINTS" id="PR00344">
    <property type="entry name" value="BCTRLSENSOR"/>
</dbReference>
<dbReference type="EMBL" id="JAJSON010000025">
    <property type="protein sequence ID" value="MCG9972567.1"/>
    <property type="molecule type" value="Genomic_DNA"/>
</dbReference>
<evidence type="ECO:0000313" key="18">
    <source>
        <dbReference type="EMBL" id="MCG9972567.1"/>
    </source>
</evidence>
<keyword evidence="11" id="KW-0804">Transcription</keyword>
<dbReference type="SMART" id="SM00387">
    <property type="entry name" value="HATPase_c"/>
    <property type="match status" value="1"/>
</dbReference>
<evidence type="ECO:0000259" key="15">
    <source>
        <dbReference type="PROSITE" id="PS01124"/>
    </source>
</evidence>
<keyword evidence="14" id="KW-0732">Signal</keyword>
<dbReference type="InterPro" id="IPR013783">
    <property type="entry name" value="Ig-like_fold"/>
</dbReference>
<dbReference type="Pfam" id="PF02518">
    <property type="entry name" value="HATPase_c"/>
    <property type="match status" value="1"/>
</dbReference>
<keyword evidence="3 12" id="KW-0597">Phosphoprotein</keyword>
<dbReference type="FunFam" id="3.30.565.10:FF:000037">
    <property type="entry name" value="Hybrid sensor histidine kinase/response regulator"/>
    <property type="match status" value="1"/>
</dbReference>
<dbReference type="InterPro" id="IPR011006">
    <property type="entry name" value="CheY-like_superfamily"/>
</dbReference>
<dbReference type="Gene3D" id="3.40.50.2300">
    <property type="match status" value="1"/>
</dbReference>
<dbReference type="SMART" id="SM00342">
    <property type="entry name" value="HTH_ARAC"/>
    <property type="match status" value="1"/>
</dbReference>
<evidence type="ECO:0000256" key="12">
    <source>
        <dbReference type="PROSITE-ProRule" id="PRU00169"/>
    </source>
</evidence>
<dbReference type="PROSITE" id="PS50109">
    <property type="entry name" value="HIS_KIN"/>
    <property type="match status" value="1"/>
</dbReference>
<keyword evidence="9" id="KW-0805">Transcription regulation</keyword>
<dbReference type="InterPro" id="IPR036890">
    <property type="entry name" value="HATPase_C_sf"/>
</dbReference>
<dbReference type="SMART" id="SM00448">
    <property type="entry name" value="REC"/>
    <property type="match status" value="1"/>
</dbReference>
<accession>A0A9X1UYB9</accession>
<dbReference type="InterPro" id="IPR018062">
    <property type="entry name" value="HTH_AraC-typ_CS"/>
</dbReference>
<protein>
    <recommendedName>
        <fullName evidence="2">histidine kinase</fullName>
        <ecNumber evidence="2">2.7.13.3</ecNumber>
    </recommendedName>
</protein>
<dbReference type="PANTHER" id="PTHR43547:SF2">
    <property type="entry name" value="HYBRID SIGNAL TRANSDUCTION HISTIDINE KINASE C"/>
    <property type="match status" value="1"/>
</dbReference>
<evidence type="ECO:0000256" key="5">
    <source>
        <dbReference type="ARBA" id="ARBA00022741"/>
    </source>
</evidence>
<keyword evidence="4" id="KW-0808">Transferase</keyword>
<dbReference type="EC" id="2.7.13.3" evidence="2"/>
<evidence type="ECO:0000256" key="9">
    <source>
        <dbReference type="ARBA" id="ARBA00023015"/>
    </source>
</evidence>
<dbReference type="GO" id="GO:0043565">
    <property type="term" value="F:sequence-specific DNA binding"/>
    <property type="evidence" value="ECO:0007669"/>
    <property type="project" value="InterPro"/>
</dbReference>
<evidence type="ECO:0000259" key="17">
    <source>
        <dbReference type="PROSITE" id="PS50110"/>
    </source>
</evidence>
<dbReference type="GO" id="GO:0000155">
    <property type="term" value="F:phosphorelay sensor kinase activity"/>
    <property type="evidence" value="ECO:0007669"/>
    <property type="project" value="InterPro"/>
</dbReference>
<dbReference type="SUPFAM" id="SSF63829">
    <property type="entry name" value="Calcium-dependent phosphotriesterase"/>
    <property type="match status" value="2"/>
</dbReference>
<keyword evidence="13" id="KW-1133">Transmembrane helix</keyword>
<dbReference type="Gene3D" id="2.60.40.10">
    <property type="entry name" value="Immunoglobulins"/>
    <property type="match status" value="1"/>
</dbReference>
<keyword evidence="5" id="KW-0547">Nucleotide-binding</keyword>
<dbReference type="InterPro" id="IPR011110">
    <property type="entry name" value="Reg_prop"/>
</dbReference>
<evidence type="ECO:0000259" key="16">
    <source>
        <dbReference type="PROSITE" id="PS50109"/>
    </source>
</evidence>
<dbReference type="InterPro" id="IPR003594">
    <property type="entry name" value="HATPase_dom"/>
</dbReference>
<dbReference type="Pfam" id="PF07494">
    <property type="entry name" value="Reg_prop"/>
    <property type="match status" value="4"/>
</dbReference>
<evidence type="ECO:0000256" key="4">
    <source>
        <dbReference type="ARBA" id="ARBA00022679"/>
    </source>
</evidence>
<evidence type="ECO:0000256" key="11">
    <source>
        <dbReference type="ARBA" id="ARBA00023163"/>
    </source>
</evidence>
<dbReference type="RefSeq" id="WP_240099933.1">
    <property type="nucleotide sequence ID" value="NZ_JAJSON010000025.1"/>
</dbReference>
<dbReference type="InterPro" id="IPR015943">
    <property type="entry name" value="WD40/YVTN_repeat-like_dom_sf"/>
</dbReference>
<dbReference type="GO" id="GO:0005524">
    <property type="term" value="F:ATP binding"/>
    <property type="evidence" value="ECO:0007669"/>
    <property type="project" value="UniProtKB-KW"/>
</dbReference>
<dbReference type="InterPro" id="IPR005467">
    <property type="entry name" value="His_kinase_dom"/>
</dbReference>
<dbReference type="SMART" id="SM00388">
    <property type="entry name" value="HisKA"/>
    <property type="match status" value="1"/>
</dbReference>
<evidence type="ECO:0000256" key="13">
    <source>
        <dbReference type="SAM" id="Phobius"/>
    </source>
</evidence>
<dbReference type="FunFam" id="1.10.287.130:FF:000034">
    <property type="entry name" value="Two-component system sensor histidine kinase/response regulator"/>
    <property type="match status" value="1"/>
</dbReference>
<dbReference type="GO" id="GO:0003700">
    <property type="term" value="F:DNA-binding transcription factor activity"/>
    <property type="evidence" value="ECO:0007669"/>
    <property type="project" value="InterPro"/>
</dbReference>
<dbReference type="InterPro" id="IPR018060">
    <property type="entry name" value="HTH_AraC"/>
</dbReference>
<evidence type="ECO:0000256" key="3">
    <source>
        <dbReference type="ARBA" id="ARBA00022553"/>
    </source>
</evidence>
<evidence type="ECO:0000256" key="2">
    <source>
        <dbReference type="ARBA" id="ARBA00012438"/>
    </source>
</evidence>
<dbReference type="SUPFAM" id="SSF46689">
    <property type="entry name" value="Homeodomain-like"/>
    <property type="match status" value="1"/>
</dbReference>
<feature type="transmembrane region" description="Helical" evidence="13">
    <location>
        <begin position="771"/>
        <end position="792"/>
    </location>
</feature>
<dbReference type="SUPFAM" id="SSF52172">
    <property type="entry name" value="CheY-like"/>
    <property type="match status" value="1"/>
</dbReference>
<evidence type="ECO:0000256" key="8">
    <source>
        <dbReference type="ARBA" id="ARBA00023012"/>
    </source>
</evidence>
<keyword evidence="13" id="KW-0472">Membrane</keyword>
<dbReference type="SUPFAM" id="SSF55874">
    <property type="entry name" value="ATPase domain of HSP90 chaperone/DNA topoisomerase II/histidine kinase"/>
    <property type="match status" value="1"/>
</dbReference>
<proteinExistence type="predicted"/>
<evidence type="ECO:0000256" key="6">
    <source>
        <dbReference type="ARBA" id="ARBA00022777"/>
    </source>
</evidence>
<keyword evidence="6" id="KW-0418">Kinase</keyword>
<organism evidence="18 19">
    <name type="scientific">Christiangramia crocea</name>
    <dbReference type="NCBI Taxonomy" id="2904124"/>
    <lineage>
        <taxon>Bacteria</taxon>
        <taxon>Pseudomonadati</taxon>
        <taxon>Bacteroidota</taxon>
        <taxon>Flavobacteriia</taxon>
        <taxon>Flavobacteriales</taxon>
        <taxon>Flavobacteriaceae</taxon>
        <taxon>Christiangramia</taxon>
    </lineage>
</organism>
<feature type="domain" description="HTH araC/xylS-type" evidence="15">
    <location>
        <begin position="1235"/>
        <end position="1334"/>
    </location>
</feature>
<dbReference type="CDD" id="cd00075">
    <property type="entry name" value="HATPase"/>
    <property type="match status" value="1"/>
</dbReference>
<feature type="chain" id="PRO_5040884903" description="histidine kinase" evidence="14">
    <location>
        <begin position="19"/>
        <end position="1338"/>
    </location>
</feature>
<evidence type="ECO:0000256" key="14">
    <source>
        <dbReference type="SAM" id="SignalP"/>
    </source>
</evidence>
<sequence>MKRSIAFLLLVCCHTLFSQNNNDYTFEYFSTEDGLSHNFVTSIISDDLNNKWIGTENGITKTNGDNLEYIKPFLGYKELGNENIETLFRDSKNRIWIGTKSGGISYINPKYGNMKSLNHLIDINNEGDVRVTAISEDSNGYIWIGTWGHGLFVIDVQKEKLVFIQKSYSTIWAIQKANKSEMWVSHLRQIDSYNYDLEVVKTFRFANHIFDFSYDNYRNRLWFTSSSANPNLYFFDYNTTNLDSINTGIAGDGYRNTLTKDNKNRIWIGTWGNGMYRSNTTIEGFKKIKISPPKSHEIETNYNNVLSIHCDPSGQIWIGTANAGVVKLIPGKGFNNLTRTTDFNPSVFKGGLNITSIYKDENQIFLGTLKSGAFLGEKFSSLQPLEGIPPTKIFSFYRYENNIFIGTEDGFYIYNLNDKKIIFENHQFKKVTCFYINQKEQLFIGTQQLGMVIVPLQQLNSNMAYQNYRDEAGKENSLKSNRITAIVGDNNGRIWISTYNGLHSYNQNTGRIQHQSQLLEDSIPSVIINTLHLKEEMIWMGTPSGLYGLRYNVENNALSIEKKLTLDDGLRNDFISSLTSDSENNIWFSSVSNIVKYIPDKNSFINYGKISGILTSSFNNRSVYNHSNKMIYFGGMDNVTFFDPKKINSFEKLPDVIFSTLRINNDLIQFHEEEGSFEKNFSYSNQLVLKPEEDFFSIGFSVNDFLDPKSVNYRYRLKGYQEDWINLQQKNQINFAGLPPGTYQLEVSATRNNQDWSAPKVLDIIVHRPVWLTWWAFLSYTILLSIPIYFFVKFKRNQLKLKTDLEITKIEKEKDFALHESKINFFTNISHEFRTPLTLIVGPVKELINSSKLSTHHRKKLNLVEKNADKLLNLVNQLLDFRKAENGLLKLNASEGNFVRFSKEVYLYFKELAHEKQIQYSFEAKQEEIRFPFDRNKLEIVLCNLISNAIKYSSAGDRIEIKISEKDEKCLISIKDTGIGMNEEDLEKIFDRFFQIKTSNTSKMVGSGIGLTFSKKLIELHNGKINVESQPGKGTKFTVELGMDPALYKGIMNDTFLHTDNMCAYDDIRQIQNDSKCPNKQKDIVLVIDDNPDILTYLFDILQEDYDVRLADSGKKGKELALKDIPDLIICDIMMPGKDGITLCKELKSQISTSHIPIILLTARTSTVFEIEGLNTGASDYINKPFNPAIVKARIASILENQIRMKEFMANKIQFEPSEKINKDSNDDLENDFIREAIGFVESNLQNTDFGIENMTYKFNMSQSTLYRKIKSLTGLSLTAFIRSIRLKHAANLILTTDRNMNEIAYDVGFNDYKYFKVNFKKQFNCLPTKYREKVLKS</sequence>
<dbReference type="InterPro" id="IPR036097">
    <property type="entry name" value="HisK_dim/P_sf"/>
</dbReference>
<dbReference type="InterPro" id="IPR003661">
    <property type="entry name" value="HisK_dim/P_dom"/>
</dbReference>
<dbReference type="Gene3D" id="1.10.287.130">
    <property type="match status" value="1"/>
</dbReference>
<dbReference type="Gene3D" id="2.130.10.10">
    <property type="entry name" value="YVTN repeat-like/Quinoprotein amine dehydrogenase"/>
    <property type="match status" value="4"/>
</dbReference>
<keyword evidence="19" id="KW-1185">Reference proteome</keyword>
<dbReference type="InterPro" id="IPR009057">
    <property type="entry name" value="Homeodomain-like_sf"/>
</dbReference>
<dbReference type="Pfam" id="PF07495">
    <property type="entry name" value="Y_Y_Y"/>
    <property type="match status" value="1"/>
</dbReference>
<evidence type="ECO:0000256" key="7">
    <source>
        <dbReference type="ARBA" id="ARBA00022840"/>
    </source>
</evidence>
<comment type="catalytic activity">
    <reaction evidence="1">
        <text>ATP + protein L-histidine = ADP + protein N-phospho-L-histidine.</text>
        <dbReference type="EC" id="2.7.13.3"/>
    </reaction>
</comment>
<dbReference type="SUPFAM" id="SSF47384">
    <property type="entry name" value="Homodimeric domain of signal transducing histidine kinase"/>
    <property type="match status" value="1"/>
</dbReference>
<feature type="domain" description="Histidine kinase" evidence="16">
    <location>
        <begin position="828"/>
        <end position="1045"/>
    </location>
</feature>
<dbReference type="Gene3D" id="1.10.10.60">
    <property type="entry name" value="Homeodomain-like"/>
    <property type="match status" value="2"/>
</dbReference>
<name>A0A9X1UYB9_9FLAO</name>
<feature type="modified residue" description="4-aspartylphosphate" evidence="12">
    <location>
        <position position="1132"/>
    </location>
</feature>
<keyword evidence="7 18" id="KW-0067">ATP-binding</keyword>
<keyword evidence="8" id="KW-0902">Two-component regulatory system</keyword>
<dbReference type="Pfam" id="PF12833">
    <property type="entry name" value="HTH_18"/>
    <property type="match status" value="1"/>
</dbReference>
<gene>
    <name evidence="18" type="ORF">LU635_13030</name>
</gene>
<dbReference type="InterPro" id="IPR001789">
    <property type="entry name" value="Sig_transdc_resp-reg_receiver"/>
</dbReference>
<dbReference type="CDD" id="cd00082">
    <property type="entry name" value="HisKA"/>
    <property type="match status" value="1"/>
</dbReference>
<keyword evidence="10" id="KW-0238">DNA-binding</keyword>